<dbReference type="Pfam" id="PF12412">
    <property type="entry name" value="DUF3667"/>
    <property type="match status" value="1"/>
</dbReference>
<feature type="transmembrane region" description="Helical" evidence="1">
    <location>
        <begin position="291"/>
        <end position="309"/>
    </location>
</feature>
<keyword evidence="1" id="KW-0812">Transmembrane</keyword>
<name>A0A9W6IJI2_9PROT</name>
<keyword evidence="3" id="KW-1185">Reference proteome</keyword>
<evidence type="ECO:0000313" key="2">
    <source>
        <dbReference type="EMBL" id="GLK50644.1"/>
    </source>
</evidence>
<protein>
    <recommendedName>
        <fullName evidence="4">DUF3667 domain-containing protein</fullName>
    </recommendedName>
</protein>
<dbReference type="InterPro" id="IPR022134">
    <property type="entry name" value="DUF3667"/>
</dbReference>
<keyword evidence="1" id="KW-1133">Transmembrane helix</keyword>
<evidence type="ECO:0000256" key="1">
    <source>
        <dbReference type="SAM" id="Phobius"/>
    </source>
</evidence>
<dbReference type="EMBL" id="BSFE01000001">
    <property type="protein sequence ID" value="GLK50644.1"/>
    <property type="molecule type" value="Genomic_DNA"/>
</dbReference>
<sequence length="406" mass="45329">MSGSDVVTDAVVGGSAAGELGDAIQSSRRRKSDRYSVFASPTPAGTCSNCATELSGPVCHSCGQASDTFHRPVWDLLLDVLDGLLGLEGRLWRTLPPLMFQPGKLTTNYLTGVRARYVMPFRLYLTASVLFFLAFFAVNEGLNTGPEPVAGSDIAEAREALETGDLEAGLAMMPEEARNEVIRQVERGLDEAENAESAETPEARELRQQAERNELKQRIRYGLLPEYYPREAAALDPDETVEISEGMVMNFDGIEELPLSFRLRLADGIDAVIDSQGQALWAAMKTWAPRLMFGLLPIYALLLAVTHFYKRGLYFYDHLVVTLHFHAFLFFMFLLVGVISLVLGPGWAVLVFFLWSNYYLYRLHRTVYSHGRFSSFLRVIFLDMVYLIILSFGLMVLVFVGLFTAS</sequence>
<accession>A0A9W6IJI2</accession>
<dbReference type="RefSeq" id="WP_271185043.1">
    <property type="nucleotide sequence ID" value="NZ_BSFE01000001.1"/>
</dbReference>
<feature type="transmembrane region" description="Helical" evidence="1">
    <location>
        <begin position="376"/>
        <end position="403"/>
    </location>
</feature>
<proteinExistence type="predicted"/>
<comment type="caution">
    <text evidence="2">The sequence shown here is derived from an EMBL/GenBank/DDBJ whole genome shotgun (WGS) entry which is preliminary data.</text>
</comment>
<evidence type="ECO:0000313" key="3">
    <source>
        <dbReference type="Proteomes" id="UP001143486"/>
    </source>
</evidence>
<evidence type="ECO:0008006" key="4">
    <source>
        <dbReference type="Google" id="ProtNLM"/>
    </source>
</evidence>
<reference evidence="2" key="2">
    <citation type="submission" date="2023-01" db="EMBL/GenBank/DDBJ databases">
        <authorList>
            <person name="Sun Q."/>
            <person name="Evtushenko L."/>
        </authorList>
    </citation>
    <scope>NUCLEOTIDE SEQUENCE</scope>
    <source>
        <strain evidence="2">VKM B-1513</strain>
    </source>
</reference>
<dbReference type="Proteomes" id="UP001143486">
    <property type="component" value="Unassembled WGS sequence"/>
</dbReference>
<keyword evidence="1" id="KW-0472">Membrane</keyword>
<gene>
    <name evidence="2" type="ORF">GCM10017621_01520</name>
</gene>
<dbReference type="AlphaFoldDB" id="A0A9W6IJI2"/>
<feature type="transmembrane region" description="Helical" evidence="1">
    <location>
        <begin position="121"/>
        <end position="138"/>
    </location>
</feature>
<feature type="transmembrane region" description="Helical" evidence="1">
    <location>
        <begin position="329"/>
        <end position="355"/>
    </location>
</feature>
<reference evidence="2" key="1">
    <citation type="journal article" date="2014" name="Int. J. Syst. Evol. Microbiol.">
        <title>Complete genome sequence of Corynebacterium casei LMG S-19264T (=DSM 44701T), isolated from a smear-ripened cheese.</title>
        <authorList>
            <consortium name="US DOE Joint Genome Institute (JGI-PGF)"/>
            <person name="Walter F."/>
            <person name="Albersmeier A."/>
            <person name="Kalinowski J."/>
            <person name="Ruckert C."/>
        </authorList>
    </citation>
    <scope>NUCLEOTIDE SEQUENCE</scope>
    <source>
        <strain evidence="2">VKM B-1513</strain>
    </source>
</reference>
<organism evidence="2 3">
    <name type="scientific">Maricaulis virginensis</name>
    <dbReference type="NCBI Taxonomy" id="144022"/>
    <lineage>
        <taxon>Bacteria</taxon>
        <taxon>Pseudomonadati</taxon>
        <taxon>Pseudomonadota</taxon>
        <taxon>Alphaproteobacteria</taxon>
        <taxon>Maricaulales</taxon>
        <taxon>Maricaulaceae</taxon>
        <taxon>Maricaulis</taxon>
    </lineage>
</organism>